<dbReference type="PROSITE" id="PS51898">
    <property type="entry name" value="TYR_RECOMBINASE"/>
    <property type="match status" value="1"/>
</dbReference>
<dbReference type="GO" id="GO:0003677">
    <property type="term" value="F:DNA binding"/>
    <property type="evidence" value="ECO:0007669"/>
    <property type="project" value="InterPro"/>
</dbReference>
<dbReference type="CDD" id="cd00397">
    <property type="entry name" value="DNA_BRE_C"/>
    <property type="match status" value="1"/>
</dbReference>
<dbReference type="GO" id="GO:0006310">
    <property type="term" value="P:DNA recombination"/>
    <property type="evidence" value="ECO:0007669"/>
    <property type="project" value="UniProtKB-KW"/>
</dbReference>
<dbReference type="Pfam" id="PF00589">
    <property type="entry name" value="Phage_integrase"/>
    <property type="match status" value="1"/>
</dbReference>
<dbReference type="Gene3D" id="1.10.443.10">
    <property type="entry name" value="Intergrase catalytic core"/>
    <property type="match status" value="1"/>
</dbReference>
<organism evidence="3 4">
    <name type="scientific">Liquorilactobacillus nagelii</name>
    <dbReference type="NCBI Taxonomy" id="82688"/>
    <lineage>
        <taxon>Bacteria</taxon>
        <taxon>Bacillati</taxon>
        <taxon>Bacillota</taxon>
        <taxon>Bacilli</taxon>
        <taxon>Lactobacillales</taxon>
        <taxon>Lactobacillaceae</taxon>
        <taxon>Liquorilactobacillus</taxon>
    </lineage>
</organism>
<reference evidence="3 4" key="1">
    <citation type="submission" date="2016-11" db="EMBL/GenBank/DDBJ databases">
        <title>Interaction between Lactobacillus species and yeast in water kefir.</title>
        <authorList>
            <person name="Behr J."/>
            <person name="Xu D."/>
            <person name="Vogel R.F."/>
        </authorList>
    </citation>
    <scope>NUCLEOTIDE SEQUENCE [LARGE SCALE GENOMIC DNA]</scope>
    <source>
        <strain evidence="3 4">TMW 1.1827</strain>
    </source>
</reference>
<dbReference type="Proteomes" id="UP000324497">
    <property type="component" value="Chromosome"/>
</dbReference>
<dbReference type="InterPro" id="IPR013762">
    <property type="entry name" value="Integrase-like_cat_sf"/>
</dbReference>
<evidence type="ECO:0000256" key="1">
    <source>
        <dbReference type="ARBA" id="ARBA00023172"/>
    </source>
</evidence>
<evidence type="ECO:0000259" key="2">
    <source>
        <dbReference type="PROSITE" id="PS51898"/>
    </source>
</evidence>
<dbReference type="EMBL" id="CP018180">
    <property type="protein sequence ID" value="AUJ32678.1"/>
    <property type="molecule type" value="Genomic_DNA"/>
</dbReference>
<dbReference type="GO" id="GO:0015074">
    <property type="term" value="P:DNA integration"/>
    <property type="evidence" value="ECO:0007669"/>
    <property type="project" value="InterPro"/>
</dbReference>
<evidence type="ECO:0000313" key="4">
    <source>
        <dbReference type="Proteomes" id="UP000324497"/>
    </source>
</evidence>
<dbReference type="InterPro" id="IPR002104">
    <property type="entry name" value="Integrase_catalytic"/>
</dbReference>
<keyword evidence="1" id="KW-0233">DNA recombination</keyword>
<gene>
    <name evidence="3" type="ORF">BSQ50_09125</name>
</gene>
<feature type="domain" description="Tyr recombinase" evidence="2">
    <location>
        <begin position="1"/>
        <end position="111"/>
    </location>
</feature>
<dbReference type="InterPro" id="IPR011010">
    <property type="entry name" value="DNA_brk_join_enz"/>
</dbReference>
<sequence length="120" mass="13834">MSKVVQWMNFHRRELFRRGIKNPQQLLFLNHDAQLPNAGSINASYRQIQKRLKIESKFSTHTMRHTLASMMLASGKVSILYIAHFLGHSSPAITQKYYIGLLPEQVENEGPKVVKIIRFG</sequence>
<accession>A0A3S6QXD4</accession>
<proteinExistence type="predicted"/>
<dbReference type="AlphaFoldDB" id="A0A3S6QXD4"/>
<name>A0A3S6QXD4_9LACO</name>
<keyword evidence="4" id="KW-1185">Reference proteome</keyword>
<dbReference type="SUPFAM" id="SSF56349">
    <property type="entry name" value="DNA breaking-rejoining enzymes"/>
    <property type="match status" value="1"/>
</dbReference>
<evidence type="ECO:0000313" key="3">
    <source>
        <dbReference type="EMBL" id="AUJ32678.1"/>
    </source>
</evidence>
<protein>
    <recommendedName>
        <fullName evidence="2">Tyr recombinase domain-containing protein</fullName>
    </recommendedName>
</protein>
<dbReference type="KEGG" id="lng:BSQ50_09125"/>